<evidence type="ECO:0000256" key="1">
    <source>
        <dbReference type="SAM" id="MobiDB-lite"/>
    </source>
</evidence>
<sequence>MTEKQTTANKKNALKSTGPKTSSGKEVSSLNSLRHGILSNRMLIEGEDPLEFSDIMKELQHDLKPTGFLEKTLVEKIAIILWRQKRILAAESAMIKLHRQENELLKQVNRSLGLQAYSSKAVSTDDLIPLEQQEHDSHAKVLEEISALWGEGHAENLTPGAIKKHAPILWSIAESWAKEDLMTTEEYFDDYLQDQTLLDWLEECRSHSYNELKRHERQPLLASLYDSAIEAASIPDPITRENLTRYQVSLDNQLYKAMKAFWQQQEMRQRRSIDVTPGEEVV</sequence>
<dbReference type="Proteomes" id="UP000184171">
    <property type="component" value="Unassembled WGS sequence"/>
</dbReference>
<dbReference type="OrthoDB" id="5453952at2"/>
<gene>
    <name evidence="2" type="ORF">SAMN02745165_02915</name>
</gene>
<name>A0A1M6L8R4_MALRU</name>
<keyword evidence="3" id="KW-1185">Reference proteome</keyword>
<evidence type="ECO:0000313" key="2">
    <source>
        <dbReference type="EMBL" id="SHJ67534.1"/>
    </source>
</evidence>
<organism evidence="2 3">
    <name type="scientific">Malonomonas rubra DSM 5091</name>
    <dbReference type="NCBI Taxonomy" id="1122189"/>
    <lineage>
        <taxon>Bacteria</taxon>
        <taxon>Pseudomonadati</taxon>
        <taxon>Thermodesulfobacteriota</taxon>
        <taxon>Desulfuromonadia</taxon>
        <taxon>Desulfuromonadales</taxon>
        <taxon>Geopsychrobacteraceae</taxon>
        <taxon>Malonomonas</taxon>
    </lineage>
</organism>
<dbReference type="EMBL" id="FQZT01000012">
    <property type="protein sequence ID" value="SHJ67534.1"/>
    <property type="molecule type" value="Genomic_DNA"/>
</dbReference>
<reference evidence="2 3" key="1">
    <citation type="submission" date="2016-11" db="EMBL/GenBank/DDBJ databases">
        <authorList>
            <person name="Jaros S."/>
            <person name="Januszkiewicz K."/>
            <person name="Wedrychowicz H."/>
        </authorList>
    </citation>
    <scope>NUCLEOTIDE SEQUENCE [LARGE SCALE GENOMIC DNA]</scope>
    <source>
        <strain evidence="2 3">DSM 5091</strain>
    </source>
</reference>
<dbReference type="STRING" id="1122189.SAMN02745165_02915"/>
<protein>
    <submittedName>
        <fullName evidence="2">Uncharacterized protein</fullName>
    </submittedName>
</protein>
<feature type="region of interest" description="Disordered" evidence="1">
    <location>
        <begin position="1"/>
        <end position="29"/>
    </location>
</feature>
<dbReference type="RefSeq" id="WP_072909473.1">
    <property type="nucleotide sequence ID" value="NZ_FQZT01000012.1"/>
</dbReference>
<evidence type="ECO:0000313" key="3">
    <source>
        <dbReference type="Proteomes" id="UP000184171"/>
    </source>
</evidence>
<dbReference type="AlphaFoldDB" id="A0A1M6L8R4"/>
<proteinExistence type="predicted"/>
<accession>A0A1M6L8R4</accession>